<proteinExistence type="inferred from homology"/>
<evidence type="ECO:0000313" key="11">
    <source>
        <dbReference type="Proteomes" id="UP000005206"/>
    </source>
</evidence>
<comment type="catalytic activity">
    <reaction evidence="8 9">
        <text>D-gluconate + ATP = 6-phospho-D-gluconate + ADP + H(+)</text>
        <dbReference type="Rhea" id="RHEA:19433"/>
        <dbReference type="ChEBI" id="CHEBI:15378"/>
        <dbReference type="ChEBI" id="CHEBI:18391"/>
        <dbReference type="ChEBI" id="CHEBI:30616"/>
        <dbReference type="ChEBI" id="CHEBI:58759"/>
        <dbReference type="ChEBI" id="CHEBI:456216"/>
        <dbReference type="EC" id="2.7.1.12"/>
    </reaction>
</comment>
<dbReference type="AlphaFoldDB" id="C7ZGL0"/>
<dbReference type="EMBL" id="GG698925">
    <property type="protein sequence ID" value="EEU36910.1"/>
    <property type="molecule type" value="Genomic_DNA"/>
</dbReference>
<dbReference type="PANTHER" id="PTHR43442">
    <property type="entry name" value="GLUCONOKINASE-RELATED"/>
    <property type="match status" value="1"/>
</dbReference>
<evidence type="ECO:0000256" key="8">
    <source>
        <dbReference type="ARBA" id="ARBA00048090"/>
    </source>
</evidence>
<dbReference type="RefSeq" id="XP_003042623.1">
    <property type="nucleotide sequence ID" value="XM_003042577.2"/>
</dbReference>
<dbReference type="UniPathway" id="UPA00792"/>
<accession>C7ZGL0</accession>
<dbReference type="InterPro" id="IPR006001">
    <property type="entry name" value="Therm_gnt_kin"/>
</dbReference>
<comment type="pathway">
    <text evidence="1 9">Carbohydrate acid metabolism; D-gluconate degradation.</text>
</comment>
<dbReference type="SUPFAM" id="SSF52540">
    <property type="entry name" value="P-loop containing nucleoside triphosphate hydrolases"/>
    <property type="match status" value="1"/>
</dbReference>
<evidence type="ECO:0000256" key="1">
    <source>
        <dbReference type="ARBA" id="ARBA00004875"/>
    </source>
</evidence>
<keyword evidence="11" id="KW-1185">Reference proteome</keyword>
<evidence type="ECO:0000256" key="9">
    <source>
        <dbReference type="RuleBase" id="RU363066"/>
    </source>
</evidence>
<evidence type="ECO:0000313" key="10">
    <source>
        <dbReference type="EMBL" id="EEU36910.1"/>
    </source>
</evidence>
<dbReference type="eggNOG" id="KOG3354">
    <property type="taxonomic scope" value="Eukaryota"/>
</dbReference>
<dbReference type="GeneID" id="9669939"/>
<keyword evidence="4 9" id="KW-0808">Transferase</keyword>
<dbReference type="Pfam" id="PF13671">
    <property type="entry name" value="AAA_33"/>
    <property type="match status" value="1"/>
</dbReference>
<evidence type="ECO:0000256" key="4">
    <source>
        <dbReference type="ARBA" id="ARBA00022679"/>
    </source>
</evidence>
<dbReference type="GO" id="GO:0005975">
    <property type="term" value="P:carbohydrate metabolic process"/>
    <property type="evidence" value="ECO:0007669"/>
    <property type="project" value="InterPro"/>
</dbReference>
<dbReference type="InParanoid" id="C7ZGL0"/>
<dbReference type="CDD" id="cd02021">
    <property type="entry name" value="GntK"/>
    <property type="match status" value="1"/>
</dbReference>
<dbReference type="KEGG" id="nhe:NECHADRAFT_9015"/>
<evidence type="ECO:0000256" key="7">
    <source>
        <dbReference type="ARBA" id="ARBA00022840"/>
    </source>
</evidence>
<dbReference type="GO" id="GO:0005524">
    <property type="term" value="F:ATP binding"/>
    <property type="evidence" value="ECO:0007669"/>
    <property type="project" value="UniProtKB-KW"/>
</dbReference>
<dbReference type="InterPro" id="IPR027417">
    <property type="entry name" value="P-loop_NTPase"/>
</dbReference>
<dbReference type="Proteomes" id="UP000005206">
    <property type="component" value="Chromosome 6"/>
</dbReference>
<evidence type="ECO:0000256" key="3">
    <source>
        <dbReference type="ARBA" id="ARBA00012054"/>
    </source>
</evidence>
<keyword evidence="6 9" id="KW-0418">Kinase</keyword>
<dbReference type="HOGENOM" id="CLU_077168_5_0_1"/>
<dbReference type="OMA" id="YEGDDYH"/>
<protein>
    <recommendedName>
        <fullName evidence="3 9">Gluconokinase</fullName>
        <ecNumber evidence="3 9">2.7.1.12</ecNumber>
    </recommendedName>
</protein>
<dbReference type="GO" id="GO:0005737">
    <property type="term" value="C:cytoplasm"/>
    <property type="evidence" value="ECO:0007669"/>
    <property type="project" value="TreeGrafter"/>
</dbReference>
<feature type="non-terminal residue" evidence="10">
    <location>
        <position position="179"/>
    </location>
</feature>
<evidence type="ECO:0000256" key="5">
    <source>
        <dbReference type="ARBA" id="ARBA00022741"/>
    </source>
</evidence>
<gene>
    <name evidence="10" type="ORF">NECHADRAFT_9015</name>
</gene>
<dbReference type="Gene3D" id="3.40.50.300">
    <property type="entry name" value="P-loop containing nucleotide triphosphate hydrolases"/>
    <property type="match status" value="1"/>
</dbReference>
<feature type="non-terminal residue" evidence="10">
    <location>
        <position position="1"/>
    </location>
</feature>
<dbReference type="STRING" id="660122.C7ZGL0"/>
<sequence length="179" mass="19445">NSTTKTAIVIAGPCGSGKSTLSLAVSSTLKVPFVEGDSLHTRSAVEKMESGTALVDEDRSSWLKRLCVRAQETLFDLGYDSVVMSCSALTTAYRGTMRQQLQKQRVRVLFVDLQAGADALAQRLETRAGHYMSATMVNGQIDLHEDAAVEEVDVFPIDTEAGKAKVAEEAFWFLAKIVN</sequence>
<evidence type="ECO:0000256" key="2">
    <source>
        <dbReference type="ARBA" id="ARBA00008420"/>
    </source>
</evidence>
<comment type="similarity">
    <text evidence="2 9">Belongs to the gluconokinase GntK/GntV family.</text>
</comment>
<dbReference type="NCBIfam" id="TIGR01313">
    <property type="entry name" value="therm_gnt_kin"/>
    <property type="match status" value="1"/>
</dbReference>
<keyword evidence="7 9" id="KW-0067">ATP-binding</keyword>
<evidence type="ECO:0000256" key="6">
    <source>
        <dbReference type="ARBA" id="ARBA00022777"/>
    </source>
</evidence>
<dbReference type="OrthoDB" id="429813at2759"/>
<dbReference type="GO" id="GO:0046316">
    <property type="term" value="F:gluconokinase activity"/>
    <property type="evidence" value="ECO:0007669"/>
    <property type="project" value="UniProtKB-EC"/>
</dbReference>
<dbReference type="VEuPathDB" id="FungiDB:NECHADRAFT_9015"/>
<organism evidence="10 11">
    <name type="scientific">Fusarium vanettenii (strain ATCC MYA-4622 / CBS 123669 / FGSC 9596 / NRRL 45880 / 77-13-4)</name>
    <name type="common">Fusarium solani subsp. pisi</name>
    <dbReference type="NCBI Taxonomy" id="660122"/>
    <lineage>
        <taxon>Eukaryota</taxon>
        <taxon>Fungi</taxon>
        <taxon>Dikarya</taxon>
        <taxon>Ascomycota</taxon>
        <taxon>Pezizomycotina</taxon>
        <taxon>Sordariomycetes</taxon>
        <taxon>Hypocreomycetidae</taxon>
        <taxon>Hypocreales</taxon>
        <taxon>Nectriaceae</taxon>
        <taxon>Fusarium</taxon>
        <taxon>Fusarium solani species complex</taxon>
        <taxon>Fusarium vanettenii</taxon>
    </lineage>
</organism>
<reference evidence="10 11" key="1">
    <citation type="journal article" date="2009" name="PLoS Genet.">
        <title>The genome of Nectria haematococca: contribution of supernumerary chromosomes to gene expansion.</title>
        <authorList>
            <person name="Coleman J.J."/>
            <person name="Rounsley S.D."/>
            <person name="Rodriguez-Carres M."/>
            <person name="Kuo A."/>
            <person name="Wasmann C.C."/>
            <person name="Grimwood J."/>
            <person name="Schmutz J."/>
            <person name="Taga M."/>
            <person name="White G.J."/>
            <person name="Zhou S."/>
            <person name="Schwartz D.C."/>
            <person name="Freitag M."/>
            <person name="Ma L.J."/>
            <person name="Danchin E.G."/>
            <person name="Henrissat B."/>
            <person name="Coutinho P.M."/>
            <person name="Nelson D.R."/>
            <person name="Straney D."/>
            <person name="Napoli C.A."/>
            <person name="Barker B.M."/>
            <person name="Gribskov M."/>
            <person name="Rep M."/>
            <person name="Kroken S."/>
            <person name="Molnar I."/>
            <person name="Rensing C."/>
            <person name="Kennell J.C."/>
            <person name="Zamora J."/>
            <person name="Farman M.L."/>
            <person name="Selker E.U."/>
            <person name="Salamov A."/>
            <person name="Shapiro H."/>
            <person name="Pangilinan J."/>
            <person name="Lindquist E."/>
            <person name="Lamers C."/>
            <person name="Grigoriev I.V."/>
            <person name="Geiser D.M."/>
            <person name="Covert S.F."/>
            <person name="Temporini E."/>
            <person name="Vanetten H.D."/>
        </authorList>
    </citation>
    <scope>NUCLEOTIDE SEQUENCE [LARGE SCALE GENOMIC DNA]</scope>
    <source>
        <strain evidence="11">ATCC MYA-4622 / CBS 123669 / FGSC 9596 / NRRL 45880 / 77-13-4</strain>
    </source>
</reference>
<keyword evidence="5 9" id="KW-0547">Nucleotide-binding</keyword>
<dbReference type="EC" id="2.7.1.12" evidence="3 9"/>
<name>C7ZGL0_FUSV7</name>
<dbReference type="PANTHER" id="PTHR43442:SF3">
    <property type="entry name" value="GLUCONOKINASE-RELATED"/>
    <property type="match status" value="1"/>
</dbReference>